<dbReference type="Pfam" id="PF04402">
    <property type="entry name" value="SIMPL"/>
    <property type="match status" value="1"/>
</dbReference>
<proteinExistence type="predicted"/>
<dbReference type="PANTHER" id="PTHR34387:SF1">
    <property type="entry name" value="PERIPLASMIC IMMUNOGENIC PROTEIN"/>
    <property type="match status" value="1"/>
</dbReference>
<dbReference type="Gene3D" id="3.30.70.2970">
    <property type="entry name" value="Protein of unknown function (DUF541), domain 2"/>
    <property type="match status" value="1"/>
</dbReference>
<evidence type="ECO:0000313" key="3">
    <source>
        <dbReference type="Proteomes" id="UP000269708"/>
    </source>
</evidence>
<dbReference type="PANTHER" id="PTHR34387">
    <property type="entry name" value="SLR1258 PROTEIN"/>
    <property type="match status" value="1"/>
</dbReference>
<evidence type="ECO:0000256" key="1">
    <source>
        <dbReference type="SAM" id="SignalP"/>
    </source>
</evidence>
<dbReference type="InterPro" id="IPR007497">
    <property type="entry name" value="SIMPL/DUF541"/>
</dbReference>
<accession>A0A3N4VC52</accession>
<feature type="chain" id="PRO_5018309101" description="Secreted protein" evidence="1">
    <location>
        <begin position="18"/>
        <end position="236"/>
    </location>
</feature>
<protein>
    <recommendedName>
        <fullName evidence="4">Secreted protein</fullName>
    </recommendedName>
</protein>
<dbReference type="AlphaFoldDB" id="A0A3N4VC52"/>
<dbReference type="Proteomes" id="UP000269708">
    <property type="component" value="Unassembled WGS sequence"/>
</dbReference>
<dbReference type="Gene3D" id="3.30.110.170">
    <property type="entry name" value="Protein of unknown function (DUF541), domain 1"/>
    <property type="match status" value="1"/>
</dbReference>
<evidence type="ECO:0000313" key="2">
    <source>
        <dbReference type="EMBL" id="RPE80198.1"/>
    </source>
</evidence>
<dbReference type="InterPro" id="IPR052022">
    <property type="entry name" value="26kDa_periplasmic_antigen"/>
</dbReference>
<evidence type="ECO:0008006" key="4">
    <source>
        <dbReference type="Google" id="ProtNLM"/>
    </source>
</evidence>
<feature type="signal peptide" evidence="1">
    <location>
        <begin position="1"/>
        <end position="17"/>
    </location>
</feature>
<dbReference type="GO" id="GO:0006974">
    <property type="term" value="P:DNA damage response"/>
    <property type="evidence" value="ECO:0007669"/>
    <property type="project" value="TreeGrafter"/>
</dbReference>
<keyword evidence="3" id="KW-1185">Reference proteome</keyword>
<reference evidence="2 3" key="1">
    <citation type="submission" date="2018-11" db="EMBL/GenBank/DDBJ databases">
        <title>Genomic Encyclopedia of Type Strains, Phase IV (KMG-IV): sequencing the most valuable type-strain genomes for metagenomic binning, comparative biology and taxonomic classification.</title>
        <authorList>
            <person name="Goeker M."/>
        </authorList>
    </citation>
    <scope>NUCLEOTIDE SEQUENCE [LARGE SCALE GENOMIC DNA]</scope>
    <source>
        <strain evidence="2 3">DSM 25623</strain>
    </source>
</reference>
<keyword evidence="1" id="KW-0732">Signal</keyword>
<sequence length="236" mass="25295">MRSIGWLLWLVPLCGLAGTPLPDAPHVVASGTGEVKATPDTARVSLDFRHRADAPLPAKQRVDAGVNRLLEALPTFAIAEKDVRASNLLANEEFDFVDGRRVPNGYAASRNVDVLLRDVGRLNALLDTALAAGATVGGVSYESSRAEQLRAEAKRRAVADARQEAAELARVFQAGLGPVYSINSLNSQLETYVVAEPSPLHAVTVSGSRAAAAPGRYLQPTVEYRESVRAVFELQR</sequence>
<dbReference type="EMBL" id="RKQN01000002">
    <property type="protein sequence ID" value="RPE80198.1"/>
    <property type="molecule type" value="Genomic_DNA"/>
</dbReference>
<organism evidence="2 3">
    <name type="scientific">Vulcaniibacterium tengchongense</name>
    <dbReference type="NCBI Taxonomy" id="1273429"/>
    <lineage>
        <taxon>Bacteria</taxon>
        <taxon>Pseudomonadati</taxon>
        <taxon>Pseudomonadota</taxon>
        <taxon>Gammaproteobacteria</taxon>
        <taxon>Lysobacterales</taxon>
        <taxon>Lysobacteraceae</taxon>
        <taxon>Vulcaniibacterium</taxon>
    </lineage>
</organism>
<gene>
    <name evidence="2" type="ORF">EDC50_2030</name>
</gene>
<comment type="caution">
    <text evidence="2">The sequence shown here is derived from an EMBL/GenBank/DDBJ whole genome shotgun (WGS) entry which is preliminary data.</text>
</comment>
<name>A0A3N4VC52_9GAMM</name>